<dbReference type="EMBL" id="BORT01000017">
    <property type="protein sequence ID" value="GIO48934.1"/>
    <property type="molecule type" value="Genomic_DNA"/>
</dbReference>
<proteinExistence type="predicted"/>
<keyword evidence="2" id="KW-1185">Reference proteome</keyword>
<protein>
    <recommendedName>
        <fullName evidence="3">Polymer-forming cytoskeletal protein</fullName>
    </recommendedName>
</protein>
<comment type="caution">
    <text evidence="1">The sequence shown here is derived from an EMBL/GenBank/DDBJ whole genome shotgun (WGS) entry which is preliminary data.</text>
</comment>
<evidence type="ECO:0000313" key="1">
    <source>
        <dbReference type="EMBL" id="GIO48934.1"/>
    </source>
</evidence>
<accession>A0A919YDV5</accession>
<sequence>MTTRRGDMKITGNSHSNGGSFDNVKIMGDAVINSDTHCELFKCLGNSEVKGSLHAGNTSCNGTMKVAETMSSGSVKIQGELRVGNELTAESISVTGELAVGGRMSVEKARITGELHVNADCEMEELKVQGSVEVNGMLNAEQVDLKLYGHSRMRELVGGQITVKKHYSLPLIGKFIPGTEGALTAETIEGDTIVLENTRAAVVRGRRVMIGGGCRIGLVEYRDEFEQDQGSSVSQSAKIGS</sequence>
<organism evidence="1 2">
    <name type="scientific">Paenibacillus azoreducens</name>
    <dbReference type="NCBI Taxonomy" id="116718"/>
    <lineage>
        <taxon>Bacteria</taxon>
        <taxon>Bacillati</taxon>
        <taxon>Bacillota</taxon>
        <taxon>Bacilli</taxon>
        <taxon>Bacillales</taxon>
        <taxon>Paenibacillaceae</taxon>
        <taxon>Paenibacillus</taxon>
    </lineage>
</organism>
<gene>
    <name evidence="1" type="ORF">J34TS1_36990</name>
</gene>
<dbReference type="Proteomes" id="UP000682811">
    <property type="component" value="Unassembled WGS sequence"/>
</dbReference>
<name>A0A919YDV5_9BACL</name>
<dbReference type="AlphaFoldDB" id="A0A919YDV5"/>
<evidence type="ECO:0008006" key="3">
    <source>
        <dbReference type="Google" id="ProtNLM"/>
    </source>
</evidence>
<evidence type="ECO:0000313" key="2">
    <source>
        <dbReference type="Proteomes" id="UP000682811"/>
    </source>
</evidence>
<reference evidence="1 2" key="1">
    <citation type="submission" date="2021-03" db="EMBL/GenBank/DDBJ databases">
        <title>Antimicrobial resistance genes in bacteria isolated from Japanese honey, and their potential for conferring macrolide and lincosamide resistance in the American foulbrood pathogen Paenibacillus larvae.</title>
        <authorList>
            <person name="Okamoto M."/>
            <person name="Kumagai M."/>
            <person name="Kanamori H."/>
            <person name="Takamatsu D."/>
        </authorList>
    </citation>
    <scope>NUCLEOTIDE SEQUENCE [LARGE SCALE GENOMIC DNA]</scope>
    <source>
        <strain evidence="1 2">J34TS1</strain>
    </source>
</reference>
<dbReference type="RefSeq" id="WP_212979531.1">
    <property type="nucleotide sequence ID" value="NZ_AP025343.1"/>
</dbReference>